<sequence length="134" mass="15831">MREQERFERERQARAGKVMSKDDVVRLFDEHEKMWARIPTLDILGWGSFPWPMLKKPSTPEELLTPAIGAYVLNPNVASEKSEKDRIKEHIRRWHPDRFDTRLLPKVRADEREKVKDGAGQVTRCLNELLMRHS</sequence>
<keyword evidence="2" id="KW-1185">Reference proteome</keyword>
<gene>
    <name evidence="1" type="ORF">PHLGIDRAFT_91077</name>
</gene>
<dbReference type="EMBL" id="KN840521">
    <property type="protein sequence ID" value="KIP06318.1"/>
    <property type="molecule type" value="Genomic_DNA"/>
</dbReference>
<dbReference type="OrthoDB" id="412109at2759"/>
<proteinExistence type="predicted"/>
<protein>
    <submittedName>
        <fullName evidence="1">Uncharacterized protein</fullName>
    </submittedName>
</protein>
<dbReference type="HOGENOM" id="CLU_074404_2_0_1"/>
<dbReference type="STRING" id="745531.A0A0C3PJI4"/>
<organism evidence="1 2">
    <name type="scientific">Phlebiopsis gigantea (strain 11061_1 CR5-6)</name>
    <name type="common">White-rot fungus</name>
    <name type="synonym">Peniophora gigantea</name>
    <dbReference type="NCBI Taxonomy" id="745531"/>
    <lineage>
        <taxon>Eukaryota</taxon>
        <taxon>Fungi</taxon>
        <taxon>Dikarya</taxon>
        <taxon>Basidiomycota</taxon>
        <taxon>Agaricomycotina</taxon>
        <taxon>Agaricomycetes</taxon>
        <taxon>Polyporales</taxon>
        <taxon>Phanerochaetaceae</taxon>
        <taxon>Phlebiopsis</taxon>
    </lineage>
</organism>
<name>A0A0C3PJI4_PHLG1</name>
<reference evidence="1 2" key="1">
    <citation type="journal article" date="2014" name="PLoS Genet.">
        <title>Analysis of the Phlebiopsis gigantea genome, transcriptome and secretome provides insight into its pioneer colonization strategies of wood.</title>
        <authorList>
            <person name="Hori C."/>
            <person name="Ishida T."/>
            <person name="Igarashi K."/>
            <person name="Samejima M."/>
            <person name="Suzuki H."/>
            <person name="Master E."/>
            <person name="Ferreira P."/>
            <person name="Ruiz-Duenas F.J."/>
            <person name="Held B."/>
            <person name="Canessa P."/>
            <person name="Larrondo L.F."/>
            <person name="Schmoll M."/>
            <person name="Druzhinina I.S."/>
            <person name="Kubicek C.P."/>
            <person name="Gaskell J.A."/>
            <person name="Kersten P."/>
            <person name="St John F."/>
            <person name="Glasner J."/>
            <person name="Sabat G."/>
            <person name="Splinter BonDurant S."/>
            <person name="Syed K."/>
            <person name="Yadav J."/>
            <person name="Mgbeahuruike A.C."/>
            <person name="Kovalchuk A."/>
            <person name="Asiegbu F.O."/>
            <person name="Lackner G."/>
            <person name="Hoffmeister D."/>
            <person name="Rencoret J."/>
            <person name="Gutierrez A."/>
            <person name="Sun H."/>
            <person name="Lindquist E."/>
            <person name="Barry K."/>
            <person name="Riley R."/>
            <person name="Grigoriev I.V."/>
            <person name="Henrissat B."/>
            <person name="Kues U."/>
            <person name="Berka R.M."/>
            <person name="Martinez A.T."/>
            <person name="Covert S.F."/>
            <person name="Blanchette R.A."/>
            <person name="Cullen D."/>
        </authorList>
    </citation>
    <scope>NUCLEOTIDE SEQUENCE [LARGE SCALE GENOMIC DNA]</scope>
    <source>
        <strain evidence="1 2">11061_1 CR5-6</strain>
    </source>
</reference>
<evidence type="ECO:0000313" key="1">
    <source>
        <dbReference type="EMBL" id="KIP06318.1"/>
    </source>
</evidence>
<evidence type="ECO:0000313" key="2">
    <source>
        <dbReference type="Proteomes" id="UP000053257"/>
    </source>
</evidence>
<accession>A0A0C3PJI4</accession>
<dbReference type="AlphaFoldDB" id="A0A0C3PJI4"/>
<dbReference type="Proteomes" id="UP000053257">
    <property type="component" value="Unassembled WGS sequence"/>
</dbReference>